<proteinExistence type="predicted"/>
<protein>
    <submittedName>
        <fullName evidence="1">Uncharacterized protein</fullName>
    </submittedName>
</protein>
<dbReference type="EMBL" id="JAJEPS010000036">
    <property type="protein sequence ID" value="MCC2127849.1"/>
    <property type="molecule type" value="Genomic_DNA"/>
</dbReference>
<evidence type="ECO:0000313" key="1">
    <source>
        <dbReference type="EMBL" id="MCC2127849.1"/>
    </source>
</evidence>
<name>A0AAE3DE31_9FIRM</name>
<gene>
    <name evidence="1" type="ORF">LKD36_17070</name>
</gene>
<dbReference type="AlphaFoldDB" id="A0AAE3DE31"/>
<reference evidence="1 2" key="1">
    <citation type="submission" date="2021-10" db="EMBL/GenBank/DDBJ databases">
        <title>Anaerobic single-cell dispensing facilitates the cultivation of human gut bacteria.</title>
        <authorList>
            <person name="Afrizal A."/>
        </authorList>
    </citation>
    <scope>NUCLEOTIDE SEQUENCE [LARGE SCALE GENOMIC DNA]</scope>
    <source>
        <strain evidence="1 2">CLA-AA-H276</strain>
    </source>
</reference>
<dbReference type="Proteomes" id="UP001198220">
    <property type="component" value="Unassembled WGS sequence"/>
</dbReference>
<accession>A0AAE3DE31</accession>
<comment type="caution">
    <text evidence="1">The sequence shown here is derived from an EMBL/GenBank/DDBJ whole genome shotgun (WGS) entry which is preliminary data.</text>
</comment>
<organism evidence="1 2">
    <name type="scientific">Hominiventricola filiformis</name>
    <dbReference type="NCBI Taxonomy" id="2885352"/>
    <lineage>
        <taxon>Bacteria</taxon>
        <taxon>Bacillati</taxon>
        <taxon>Bacillota</taxon>
        <taxon>Clostridia</taxon>
        <taxon>Lachnospirales</taxon>
        <taxon>Lachnospiraceae</taxon>
        <taxon>Hominiventricola</taxon>
    </lineage>
</organism>
<evidence type="ECO:0000313" key="2">
    <source>
        <dbReference type="Proteomes" id="UP001198220"/>
    </source>
</evidence>
<keyword evidence="2" id="KW-1185">Reference proteome</keyword>
<sequence>MDRLRDLNGLGEGINKKWIWGNKENYYCSCDCLQKIGYCIHDLNTEIENLSNPSMKEVIFIIILVDWICEASDTLLKILDKGMVDNFVFKNEDSILKSRRFFKALRSFAVAHPLSTNRHEKYGFDGDLICVDIRDRTSKLVEMFTHSNDWFHLDFNGLKVNTKNQSADFVLYVYSHKADGMKFFKYIGVDFKDLYCVAELQIEKIYELDKYLKKIKKKDWLVNA</sequence>
<dbReference type="RefSeq" id="WP_308460355.1">
    <property type="nucleotide sequence ID" value="NZ_JAJEPS010000036.1"/>
</dbReference>